<evidence type="ECO:0000259" key="1">
    <source>
        <dbReference type="PROSITE" id="PS50994"/>
    </source>
</evidence>
<dbReference type="GO" id="GO:0003676">
    <property type="term" value="F:nucleic acid binding"/>
    <property type="evidence" value="ECO:0007669"/>
    <property type="project" value="InterPro"/>
</dbReference>
<protein>
    <recommendedName>
        <fullName evidence="1">Integrase catalytic domain-containing protein</fullName>
    </recommendedName>
</protein>
<dbReference type="GO" id="GO:0015074">
    <property type="term" value="P:DNA integration"/>
    <property type="evidence" value="ECO:0007669"/>
    <property type="project" value="InterPro"/>
</dbReference>
<dbReference type="EMBL" id="LR536450">
    <property type="protein sequence ID" value="VFU07836.1"/>
    <property type="molecule type" value="Genomic_DNA"/>
</dbReference>
<dbReference type="InterPro" id="IPR036397">
    <property type="entry name" value="RNaseH_sf"/>
</dbReference>
<proteinExistence type="predicted"/>
<sequence>MDQGSEFISRDLDLWAYQKGVVLDFSRPGKPTDNAFIQSFNGKFRAECLNAPWFMSLADAREKMEVWRRDYNEVRPHSAIGNKPPISLANGLSTLPAS</sequence>
<dbReference type="Pfam" id="PF13683">
    <property type="entry name" value="rve_3"/>
    <property type="match status" value="1"/>
</dbReference>
<feature type="domain" description="Integrase catalytic" evidence="1">
    <location>
        <begin position="1"/>
        <end position="92"/>
    </location>
</feature>
<dbReference type="PANTHER" id="PTHR47515">
    <property type="entry name" value="LOW CALCIUM RESPONSE LOCUS PROTEIN T"/>
    <property type="match status" value="1"/>
</dbReference>
<dbReference type="AlphaFoldDB" id="A0A4U8YWX0"/>
<reference evidence="2 3" key="1">
    <citation type="submission" date="2019-03" db="EMBL/GenBank/DDBJ databases">
        <authorList>
            <person name="Kox A.R. M."/>
        </authorList>
    </citation>
    <scope>NUCLEOTIDE SEQUENCE [LARGE SCALE GENOMIC DNA]</scope>
    <source>
        <strain evidence="2">MTUNDRAET4 annotated genome</strain>
    </source>
</reference>
<gene>
    <name evidence="2" type="ORF">MTUNDRAET4_0943</name>
</gene>
<dbReference type="KEGG" id="mtun:MTUNDRAET4_0943"/>
<evidence type="ECO:0000313" key="3">
    <source>
        <dbReference type="Proteomes" id="UP000294360"/>
    </source>
</evidence>
<name>A0A4U8YWX0_METTU</name>
<dbReference type="InterPro" id="IPR012337">
    <property type="entry name" value="RNaseH-like_sf"/>
</dbReference>
<dbReference type="SUPFAM" id="SSF53098">
    <property type="entry name" value="Ribonuclease H-like"/>
    <property type="match status" value="1"/>
</dbReference>
<evidence type="ECO:0000313" key="2">
    <source>
        <dbReference type="EMBL" id="VFU07836.1"/>
    </source>
</evidence>
<dbReference type="InterPro" id="IPR001584">
    <property type="entry name" value="Integrase_cat-core"/>
</dbReference>
<accession>A0A4U8YWX0</accession>
<dbReference type="PROSITE" id="PS50994">
    <property type="entry name" value="INTEGRASE"/>
    <property type="match status" value="1"/>
</dbReference>
<dbReference type="Proteomes" id="UP000294360">
    <property type="component" value="Chromosome"/>
</dbReference>
<dbReference type="Gene3D" id="3.30.420.10">
    <property type="entry name" value="Ribonuclease H-like superfamily/Ribonuclease H"/>
    <property type="match status" value="1"/>
</dbReference>
<dbReference type="PANTHER" id="PTHR47515:SF1">
    <property type="entry name" value="BLR2054 PROTEIN"/>
    <property type="match status" value="1"/>
</dbReference>
<organism evidence="2 3">
    <name type="scientific">Methylocella tundrae</name>
    <dbReference type="NCBI Taxonomy" id="227605"/>
    <lineage>
        <taxon>Bacteria</taxon>
        <taxon>Pseudomonadati</taxon>
        <taxon>Pseudomonadota</taxon>
        <taxon>Alphaproteobacteria</taxon>
        <taxon>Hyphomicrobiales</taxon>
        <taxon>Beijerinckiaceae</taxon>
        <taxon>Methylocella</taxon>
    </lineage>
</organism>